<keyword evidence="5" id="KW-0732">Signal</keyword>
<dbReference type="GO" id="GO:0006032">
    <property type="term" value="P:chitin catabolic process"/>
    <property type="evidence" value="ECO:0007669"/>
    <property type="project" value="UniProtKB-ARBA"/>
</dbReference>
<proteinExistence type="inferred from homology"/>
<dbReference type="EMBL" id="CACVKT020006485">
    <property type="protein sequence ID" value="CAC5401905.1"/>
    <property type="molecule type" value="Genomic_DNA"/>
</dbReference>
<feature type="domain" description="GH18" evidence="6">
    <location>
        <begin position="37"/>
        <end position="406"/>
    </location>
</feature>
<evidence type="ECO:0000256" key="4">
    <source>
        <dbReference type="RuleBase" id="RU004453"/>
    </source>
</evidence>
<feature type="signal peptide" evidence="5">
    <location>
        <begin position="1"/>
        <end position="18"/>
    </location>
</feature>
<reference evidence="7 8" key="1">
    <citation type="submission" date="2020-06" db="EMBL/GenBank/DDBJ databases">
        <authorList>
            <person name="Li R."/>
            <person name="Bekaert M."/>
        </authorList>
    </citation>
    <scope>NUCLEOTIDE SEQUENCE [LARGE SCALE GENOMIC DNA]</scope>
    <source>
        <strain evidence="8">wild</strain>
    </source>
</reference>
<dbReference type="InterPro" id="IPR001223">
    <property type="entry name" value="Glyco_hydro18_cat"/>
</dbReference>
<sequence>MDLLYCILIAVCSLGVKANVNTYVRTFEQPEERISTLKTVCYYPMSNAINTTTKDPIPEGFNSTLCSHVIFIPTIIDRNNQIQPATPSHAVLFQRAIPVIRQQNPELIIMVSNGGHFDPVMESMKNISQFVQSAVVLLRKYNFDGLDLDWEFPGWPITEKPKGQIHNFSIVLTELRKSFEMEAVQTNRTRLLLSAAVAATKEMAEKIYEMDYLKKALDFVNMMGYDYNGWGLLSPLTAYNSPLFPGSLISCLTVCSIKYAFNTNNLAWSATHWGSWIGKDKLMVGIPFYCHAFKLLTPLMHGYHAIATGRGECDMAAYLCACDALKKKNATRVFDNAAKVPYLYYGDQWVSYDDVQSTTIKAKWIKENGFGGLMTWNMKSDDYEGVCDGKTKYPLMNAVLRTIHNQI</sequence>
<feature type="chain" id="PRO_5026975945" evidence="5">
    <location>
        <begin position="19"/>
        <end position="407"/>
    </location>
</feature>
<dbReference type="Proteomes" id="UP000507470">
    <property type="component" value="Unassembled WGS sequence"/>
</dbReference>
<evidence type="ECO:0000256" key="3">
    <source>
        <dbReference type="RuleBase" id="RU000489"/>
    </source>
</evidence>
<dbReference type="PANTHER" id="PTHR11177">
    <property type="entry name" value="CHITINASE"/>
    <property type="match status" value="1"/>
</dbReference>
<keyword evidence="2 3" id="KW-0326">Glycosidase</keyword>
<dbReference type="GO" id="GO:0008061">
    <property type="term" value="F:chitin binding"/>
    <property type="evidence" value="ECO:0007669"/>
    <property type="project" value="InterPro"/>
</dbReference>
<dbReference type="OrthoDB" id="76388at2759"/>
<accession>A0A6J8D1D5</accession>
<dbReference type="InterPro" id="IPR017853">
    <property type="entry name" value="GH"/>
</dbReference>
<keyword evidence="8" id="KW-1185">Reference proteome</keyword>
<evidence type="ECO:0000256" key="1">
    <source>
        <dbReference type="ARBA" id="ARBA00022801"/>
    </source>
</evidence>
<dbReference type="InterPro" id="IPR050314">
    <property type="entry name" value="Glycosyl_Hydrlase_18"/>
</dbReference>
<dbReference type="InterPro" id="IPR011583">
    <property type="entry name" value="Chitinase_II/V-like_cat"/>
</dbReference>
<dbReference type="AlphaFoldDB" id="A0A6J8D1D5"/>
<protein>
    <submittedName>
        <fullName evidence="7">E3.2.1.14</fullName>
        <ecNumber evidence="7">3.2.1.14</ecNumber>
    </submittedName>
</protein>
<dbReference type="GO" id="GO:0005975">
    <property type="term" value="P:carbohydrate metabolic process"/>
    <property type="evidence" value="ECO:0007669"/>
    <property type="project" value="InterPro"/>
</dbReference>
<dbReference type="Pfam" id="PF00704">
    <property type="entry name" value="Glyco_hydro_18"/>
    <property type="match status" value="1"/>
</dbReference>
<evidence type="ECO:0000313" key="8">
    <source>
        <dbReference type="Proteomes" id="UP000507470"/>
    </source>
</evidence>
<dbReference type="PANTHER" id="PTHR11177:SF390">
    <property type="entry name" value="CHITINASE 11"/>
    <property type="match status" value="1"/>
</dbReference>
<dbReference type="SMART" id="SM00636">
    <property type="entry name" value="Glyco_18"/>
    <property type="match status" value="1"/>
</dbReference>
<dbReference type="Gene3D" id="3.10.50.10">
    <property type="match status" value="1"/>
</dbReference>
<dbReference type="SUPFAM" id="SSF51445">
    <property type="entry name" value="(Trans)glycosidases"/>
    <property type="match status" value="1"/>
</dbReference>
<evidence type="ECO:0000259" key="6">
    <source>
        <dbReference type="PROSITE" id="PS51910"/>
    </source>
</evidence>
<dbReference type="PROSITE" id="PS01095">
    <property type="entry name" value="GH18_1"/>
    <property type="match status" value="1"/>
</dbReference>
<dbReference type="Gene3D" id="3.20.20.80">
    <property type="entry name" value="Glycosidases"/>
    <property type="match status" value="1"/>
</dbReference>
<name>A0A6J8D1D5_MYTCO</name>
<dbReference type="SUPFAM" id="SSF54556">
    <property type="entry name" value="Chitinase insertion domain"/>
    <property type="match status" value="1"/>
</dbReference>
<dbReference type="GO" id="GO:0005576">
    <property type="term" value="C:extracellular region"/>
    <property type="evidence" value="ECO:0007669"/>
    <property type="project" value="TreeGrafter"/>
</dbReference>
<organism evidence="7 8">
    <name type="scientific">Mytilus coruscus</name>
    <name type="common">Sea mussel</name>
    <dbReference type="NCBI Taxonomy" id="42192"/>
    <lineage>
        <taxon>Eukaryota</taxon>
        <taxon>Metazoa</taxon>
        <taxon>Spiralia</taxon>
        <taxon>Lophotrochozoa</taxon>
        <taxon>Mollusca</taxon>
        <taxon>Bivalvia</taxon>
        <taxon>Autobranchia</taxon>
        <taxon>Pteriomorphia</taxon>
        <taxon>Mytilida</taxon>
        <taxon>Mytiloidea</taxon>
        <taxon>Mytilidae</taxon>
        <taxon>Mytilinae</taxon>
        <taxon>Mytilus</taxon>
    </lineage>
</organism>
<evidence type="ECO:0000313" key="7">
    <source>
        <dbReference type="EMBL" id="CAC5401905.1"/>
    </source>
</evidence>
<evidence type="ECO:0000256" key="2">
    <source>
        <dbReference type="ARBA" id="ARBA00023295"/>
    </source>
</evidence>
<dbReference type="InterPro" id="IPR001579">
    <property type="entry name" value="Glyco_hydro_18_chit_AS"/>
</dbReference>
<dbReference type="PROSITE" id="PS51910">
    <property type="entry name" value="GH18_2"/>
    <property type="match status" value="1"/>
</dbReference>
<gene>
    <name evidence="7" type="ORF">MCOR_35939</name>
</gene>
<comment type="similarity">
    <text evidence="4">Belongs to the glycosyl hydrolase 18 family.</text>
</comment>
<dbReference type="GO" id="GO:0008843">
    <property type="term" value="F:endochitinase activity"/>
    <property type="evidence" value="ECO:0007669"/>
    <property type="project" value="UniProtKB-EC"/>
</dbReference>
<keyword evidence="1 3" id="KW-0378">Hydrolase</keyword>
<dbReference type="InterPro" id="IPR029070">
    <property type="entry name" value="Chitinase_insertion_sf"/>
</dbReference>
<dbReference type="EC" id="3.2.1.14" evidence="7"/>
<evidence type="ECO:0000256" key="5">
    <source>
        <dbReference type="SAM" id="SignalP"/>
    </source>
</evidence>